<accession>A0AAQ3UGY7</accession>
<dbReference type="Proteomes" id="UP001341281">
    <property type="component" value="Chromosome 08"/>
</dbReference>
<sequence length="185" mass="21174">MSNPPGNGIGHGERDGDGWLPDPPNVTLVDVLMRIEANRQDQNRLLQTLIENLGQRGGDGGNQCQGYDAFSRHDPPIFKVTKDPLDADHWIPHQLLDAAGAWWQGYLTQQERDHRVDWAEFKAAFRTHHIPTGLMELKADEFYNLKQGNKSVMEYTNAFNYLSQYAHDEVCSDPKKQNHYLRGYL</sequence>
<dbReference type="Pfam" id="PF03732">
    <property type="entry name" value="Retrotrans_gag"/>
    <property type="match status" value="1"/>
</dbReference>
<name>A0AAQ3UGY7_PASNO</name>
<evidence type="ECO:0000313" key="4">
    <source>
        <dbReference type="Proteomes" id="UP001341281"/>
    </source>
</evidence>
<feature type="domain" description="Retrotransposon gag" evidence="2">
    <location>
        <begin position="91"/>
        <end position="183"/>
    </location>
</feature>
<reference evidence="3 4" key="1">
    <citation type="submission" date="2024-02" db="EMBL/GenBank/DDBJ databases">
        <title>High-quality chromosome-scale genome assembly of Pensacola bahiagrass (Paspalum notatum Flugge var. saurae).</title>
        <authorList>
            <person name="Vega J.M."/>
            <person name="Podio M."/>
            <person name="Orjuela J."/>
            <person name="Siena L.A."/>
            <person name="Pessino S.C."/>
            <person name="Combes M.C."/>
            <person name="Mariac C."/>
            <person name="Albertini E."/>
            <person name="Pupilli F."/>
            <person name="Ortiz J.P.A."/>
            <person name="Leblanc O."/>
        </authorList>
    </citation>
    <scope>NUCLEOTIDE SEQUENCE [LARGE SCALE GENOMIC DNA]</scope>
    <source>
        <strain evidence="3">R1</strain>
        <tissue evidence="3">Leaf</tissue>
    </source>
</reference>
<evidence type="ECO:0000259" key="2">
    <source>
        <dbReference type="Pfam" id="PF03732"/>
    </source>
</evidence>
<gene>
    <name evidence="3" type="ORF">U9M48_036320</name>
</gene>
<proteinExistence type="predicted"/>
<evidence type="ECO:0000313" key="3">
    <source>
        <dbReference type="EMBL" id="WVZ89975.1"/>
    </source>
</evidence>
<dbReference type="InterPro" id="IPR005162">
    <property type="entry name" value="Retrotrans_gag_dom"/>
</dbReference>
<protein>
    <recommendedName>
        <fullName evidence="2">Retrotransposon gag domain-containing protein</fullName>
    </recommendedName>
</protein>
<keyword evidence="4" id="KW-1185">Reference proteome</keyword>
<feature type="region of interest" description="Disordered" evidence="1">
    <location>
        <begin position="1"/>
        <end position="22"/>
    </location>
</feature>
<evidence type="ECO:0000256" key="1">
    <source>
        <dbReference type="SAM" id="MobiDB-lite"/>
    </source>
</evidence>
<dbReference type="AlphaFoldDB" id="A0AAQ3UGY7"/>
<organism evidence="3 4">
    <name type="scientific">Paspalum notatum var. saurae</name>
    <dbReference type="NCBI Taxonomy" id="547442"/>
    <lineage>
        <taxon>Eukaryota</taxon>
        <taxon>Viridiplantae</taxon>
        <taxon>Streptophyta</taxon>
        <taxon>Embryophyta</taxon>
        <taxon>Tracheophyta</taxon>
        <taxon>Spermatophyta</taxon>
        <taxon>Magnoliopsida</taxon>
        <taxon>Liliopsida</taxon>
        <taxon>Poales</taxon>
        <taxon>Poaceae</taxon>
        <taxon>PACMAD clade</taxon>
        <taxon>Panicoideae</taxon>
        <taxon>Andropogonodae</taxon>
        <taxon>Paspaleae</taxon>
        <taxon>Paspalinae</taxon>
        <taxon>Paspalum</taxon>
    </lineage>
</organism>
<dbReference type="EMBL" id="CP144752">
    <property type="protein sequence ID" value="WVZ89975.1"/>
    <property type="molecule type" value="Genomic_DNA"/>
</dbReference>